<sequence>MDFIAKIAIGVTIAAAEEKSPLQAMPSLNSLYNIEGLADTWLYPFGQMLTTDVRRSNADEIFTNISIINFNYDRSVEVAVPSILQAAYGFDRDDALKLAGALTVYHPYGSLGTVDFRGNGEGTPYGSIPFGKLASFSQSLRTFTEKMEETEEILAMRRLIEKASNIVFLGFGYHRQNLELIDPQTGVGATTFLGTVYGESGPAIQAIRQDLQSFCMPPGKNGLPAVDLQPMRCADLLHAQYRRLTS</sequence>
<dbReference type="Proteomes" id="UP000623067">
    <property type="component" value="Unassembled WGS sequence"/>
</dbReference>
<proteinExistence type="predicted"/>
<organism evidence="1 2">
    <name type="scientific">Sphingomonas metalli</name>
    <dbReference type="NCBI Taxonomy" id="1779358"/>
    <lineage>
        <taxon>Bacteria</taxon>
        <taxon>Pseudomonadati</taxon>
        <taxon>Pseudomonadota</taxon>
        <taxon>Alphaproteobacteria</taxon>
        <taxon>Sphingomonadales</taxon>
        <taxon>Sphingomonadaceae</taxon>
        <taxon>Sphingomonas</taxon>
    </lineage>
</organism>
<comment type="caution">
    <text evidence="1">The sequence shown here is derived from an EMBL/GenBank/DDBJ whole genome shotgun (WGS) entry which is preliminary data.</text>
</comment>
<evidence type="ECO:0000313" key="2">
    <source>
        <dbReference type="Proteomes" id="UP000623067"/>
    </source>
</evidence>
<reference evidence="1" key="1">
    <citation type="journal article" date="2014" name="Int. J. Syst. Evol. Microbiol.">
        <title>Complete genome sequence of Corynebacterium casei LMG S-19264T (=DSM 44701T), isolated from a smear-ripened cheese.</title>
        <authorList>
            <consortium name="US DOE Joint Genome Institute (JGI-PGF)"/>
            <person name="Walter F."/>
            <person name="Albersmeier A."/>
            <person name="Kalinowski J."/>
            <person name="Ruckert C."/>
        </authorList>
    </citation>
    <scope>NUCLEOTIDE SEQUENCE</scope>
    <source>
        <strain evidence="1">CGMCC 1.15330</strain>
    </source>
</reference>
<dbReference type="AlphaFoldDB" id="A0A916T245"/>
<name>A0A916T245_9SPHN</name>
<dbReference type="EMBL" id="BMIH01000002">
    <property type="protein sequence ID" value="GGB26819.1"/>
    <property type="molecule type" value="Genomic_DNA"/>
</dbReference>
<gene>
    <name evidence="1" type="ORF">GCM10011380_15480</name>
</gene>
<evidence type="ECO:0000313" key="1">
    <source>
        <dbReference type="EMBL" id="GGB26819.1"/>
    </source>
</evidence>
<reference evidence="1" key="2">
    <citation type="submission" date="2020-09" db="EMBL/GenBank/DDBJ databases">
        <authorList>
            <person name="Sun Q."/>
            <person name="Zhou Y."/>
        </authorList>
    </citation>
    <scope>NUCLEOTIDE SEQUENCE</scope>
    <source>
        <strain evidence="1">CGMCC 1.15330</strain>
    </source>
</reference>
<accession>A0A916T245</accession>
<keyword evidence="2" id="KW-1185">Reference proteome</keyword>
<protein>
    <submittedName>
        <fullName evidence="1">Uncharacterized protein</fullName>
    </submittedName>
</protein>